<name>A0A5C8PD30_9HYPH</name>
<reference evidence="2 3" key="1">
    <citation type="submission" date="2019-06" db="EMBL/GenBank/DDBJ databases">
        <title>New taxonomy in bacterial strain CC-CFT640, isolated from vineyard.</title>
        <authorList>
            <person name="Lin S.-Y."/>
            <person name="Tsai C.-F."/>
            <person name="Young C.-C."/>
        </authorList>
    </citation>
    <scope>NUCLEOTIDE SEQUENCE [LARGE SCALE GENOMIC DNA]</scope>
    <source>
        <strain evidence="2 3">CC-CFT640</strain>
    </source>
</reference>
<dbReference type="InterPro" id="IPR011251">
    <property type="entry name" value="Luciferase-like_dom"/>
</dbReference>
<proteinExistence type="predicted"/>
<accession>A0A5C8PD30</accession>
<dbReference type="InterPro" id="IPR050766">
    <property type="entry name" value="Bact_Lucif_Oxidored"/>
</dbReference>
<organism evidence="2 3">
    <name type="scientific">Vineibacter terrae</name>
    <dbReference type="NCBI Taxonomy" id="2586908"/>
    <lineage>
        <taxon>Bacteria</taxon>
        <taxon>Pseudomonadati</taxon>
        <taxon>Pseudomonadota</taxon>
        <taxon>Alphaproteobacteria</taxon>
        <taxon>Hyphomicrobiales</taxon>
        <taxon>Vineibacter</taxon>
    </lineage>
</organism>
<gene>
    <name evidence="2" type="ORF">FHP25_28880</name>
</gene>
<evidence type="ECO:0000313" key="2">
    <source>
        <dbReference type="EMBL" id="TXL71708.1"/>
    </source>
</evidence>
<dbReference type="AlphaFoldDB" id="A0A5C8PD30"/>
<protein>
    <submittedName>
        <fullName evidence="2">LLM class flavin-dependent oxidoreductase</fullName>
    </submittedName>
</protein>
<dbReference type="Gene3D" id="3.20.20.30">
    <property type="entry name" value="Luciferase-like domain"/>
    <property type="match status" value="1"/>
</dbReference>
<dbReference type="PANTHER" id="PTHR30137:SF6">
    <property type="entry name" value="LUCIFERASE-LIKE MONOOXYGENASE"/>
    <property type="match status" value="1"/>
</dbReference>
<dbReference type="PANTHER" id="PTHR30137">
    <property type="entry name" value="LUCIFERASE-LIKE MONOOXYGENASE"/>
    <property type="match status" value="1"/>
</dbReference>
<dbReference type="SUPFAM" id="SSF51679">
    <property type="entry name" value="Bacterial luciferase-like"/>
    <property type="match status" value="1"/>
</dbReference>
<feature type="domain" description="Luciferase-like" evidence="1">
    <location>
        <begin position="1"/>
        <end position="317"/>
    </location>
</feature>
<dbReference type="Pfam" id="PF00296">
    <property type="entry name" value="Bac_luciferase"/>
    <property type="match status" value="1"/>
</dbReference>
<evidence type="ECO:0000313" key="3">
    <source>
        <dbReference type="Proteomes" id="UP000321638"/>
    </source>
</evidence>
<dbReference type="GO" id="GO:0005829">
    <property type="term" value="C:cytosol"/>
    <property type="evidence" value="ECO:0007669"/>
    <property type="project" value="TreeGrafter"/>
</dbReference>
<keyword evidence="3" id="KW-1185">Reference proteome</keyword>
<evidence type="ECO:0000259" key="1">
    <source>
        <dbReference type="Pfam" id="PF00296"/>
    </source>
</evidence>
<dbReference type="Proteomes" id="UP000321638">
    <property type="component" value="Unassembled WGS sequence"/>
</dbReference>
<dbReference type="GO" id="GO:0016705">
    <property type="term" value="F:oxidoreductase activity, acting on paired donors, with incorporation or reduction of molecular oxygen"/>
    <property type="evidence" value="ECO:0007669"/>
    <property type="project" value="InterPro"/>
</dbReference>
<dbReference type="EMBL" id="VDUZ01000040">
    <property type="protein sequence ID" value="TXL71708.1"/>
    <property type="molecule type" value="Genomic_DNA"/>
</dbReference>
<dbReference type="OrthoDB" id="8477406at2"/>
<sequence length="375" mass="42508">MHVGMAVVFQNTNKHLTDRQVYLNELALAEMAEPMGFESIWSVEHHFTDYTMCPDVVQFLSYMAGRSKTLRLGSMVVVLPWHDPMRVAEEVSMLDNLSGGRMILGLGRGAGKVEFDGFRVDMGESRERFVEYGEALLQGLERGYMEYDGKFYQQPRAGIRPAPFKSFRGRTYAAAVSPESARIMAKLGVGLLIIPQKPWREVEKELTEYNKLFLEINGVPAPKPISAGWTFVDASAERAREMALQYIGGYYRTVLDHYQFAGEHIKNTKGYEYYAKMNDKLAVYGDQKAIEFFADLQVYGTPEQVYDKIMKIHDQTANKAYVGVFGYAGMPHEEAVRNVTMFAREVMPQLKKFKVVEDVDCSAALPDLRFAQAAE</sequence>
<comment type="caution">
    <text evidence="2">The sequence shown here is derived from an EMBL/GenBank/DDBJ whole genome shotgun (WGS) entry which is preliminary data.</text>
</comment>
<dbReference type="InterPro" id="IPR036661">
    <property type="entry name" value="Luciferase-like_sf"/>
</dbReference>